<evidence type="ECO:0000313" key="1">
    <source>
        <dbReference type="EMBL" id="KFF26200.1"/>
    </source>
</evidence>
<protein>
    <recommendedName>
        <fullName evidence="3">Lipoprotein</fullName>
    </recommendedName>
</protein>
<dbReference type="EMBL" id="JPRI01000003">
    <property type="protein sequence ID" value="KFF26200.1"/>
    <property type="molecule type" value="Genomic_DNA"/>
</dbReference>
<evidence type="ECO:0000313" key="2">
    <source>
        <dbReference type="Proteomes" id="UP000028719"/>
    </source>
</evidence>
<accession>A0ABR4UMI2</accession>
<sequence>MGLSIKSFFFYSFFSFLVCNCTDYKNVSQMNYDNKDQKKVEFTEIRRLNFDHNMKEYTVITSTKEIKDLYMELNDSKYSRSAPIPVLQEGEYFLVLKPKLKTLKNGDIDIVKMESNSSVLNIFYKEIENQEYSDKKLSHPILILKITDSPKKIKLTIK</sequence>
<comment type="caution">
    <text evidence="1">The sequence shown here is derived from an EMBL/GenBank/DDBJ whole genome shotgun (WGS) entry which is preliminary data.</text>
</comment>
<gene>
    <name evidence="1" type="ORF">IW16_10005</name>
</gene>
<evidence type="ECO:0008006" key="3">
    <source>
        <dbReference type="Google" id="ProtNLM"/>
    </source>
</evidence>
<name>A0ABR4UMI2_9FLAO</name>
<proteinExistence type="predicted"/>
<organism evidence="1 2">
    <name type="scientific">Chryseobacterium vrystaatense</name>
    <dbReference type="NCBI Taxonomy" id="307480"/>
    <lineage>
        <taxon>Bacteria</taxon>
        <taxon>Pseudomonadati</taxon>
        <taxon>Bacteroidota</taxon>
        <taxon>Flavobacteriia</taxon>
        <taxon>Flavobacteriales</taxon>
        <taxon>Weeksellaceae</taxon>
        <taxon>Chryseobacterium group</taxon>
        <taxon>Chryseobacterium</taxon>
    </lineage>
</organism>
<dbReference type="Proteomes" id="UP000028719">
    <property type="component" value="Unassembled WGS sequence"/>
</dbReference>
<keyword evidence="2" id="KW-1185">Reference proteome</keyword>
<reference evidence="1 2" key="1">
    <citation type="submission" date="2014-07" db="EMBL/GenBank/DDBJ databases">
        <title>Genome of Chryseobacterium vrystaatense LMG 22846.</title>
        <authorList>
            <person name="Pipes S.E."/>
            <person name="Stropko S.J."/>
            <person name="Newman J.D."/>
        </authorList>
    </citation>
    <scope>NUCLEOTIDE SEQUENCE [LARGE SCALE GENOMIC DNA]</scope>
    <source>
        <strain evidence="1 2">LMG 22846</strain>
    </source>
</reference>